<evidence type="ECO:0000313" key="4">
    <source>
        <dbReference type="EMBL" id="KAK7733061.1"/>
    </source>
</evidence>
<comment type="caution">
    <text evidence="4">The sequence shown here is derived from an EMBL/GenBank/DDBJ whole genome shotgun (WGS) entry which is preliminary data.</text>
</comment>
<comment type="similarity">
    <text evidence="1">Belongs to the PIGL family.</text>
</comment>
<evidence type="ECO:0000256" key="1">
    <source>
        <dbReference type="ARBA" id="ARBA00006066"/>
    </source>
</evidence>
<dbReference type="InterPro" id="IPR003737">
    <property type="entry name" value="GlcNAc_PI_deacetylase-related"/>
</dbReference>
<dbReference type="GO" id="GO:0000225">
    <property type="term" value="F:N-acetylglucosaminylphosphatidylinositol deacetylase activity"/>
    <property type="evidence" value="ECO:0007669"/>
    <property type="project" value="UniProtKB-EC"/>
</dbReference>
<keyword evidence="3" id="KW-1133">Transmembrane helix</keyword>
<dbReference type="EMBL" id="JAJSPL020000049">
    <property type="protein sequence ID" value="KAK7733061.1"/>
    <property type="molecule type" value="Genomic_DNA"/>
</dbReference>
<dbReference type="Gene3D" id="3.40.50.10320">
    <property type="entry name" value="LmbE-like"/>
    <property type="match status" value="1"/>
</dbReference>
<name>A0AAN9TZA0_9PEZI</name>
<keyword evidence="3" id="KW-0472">Membrane</keyword>
<gene>
    <name evidence="4" type="primary">GPI12</name>
    <name evidence="4" type="ORF">SLS53_008390</name>
</gene>
<accession>A0AAN9TZA0</accession>
<dbReference type="EC" id="3.5.1.89" evidence="2"/>
<feature type="transmembrane region" description="Helical" evidence="3">
    <location>
        <begin position="6"/>
        <end position="29"/>
    </location>
</feature>
<sequence>MSPSPSLLYLALLAILVPSLYLYTVAVVCTRLPSLRNKRICLLIAHPDDEAMFFAPAVLALTRPGSGNHVKILCLSSGNAEGLGDTRKWELVKSGLVLGLRKEDDVFVVDKPEYAGPRPPSLIMSSFLPINALDFPDSMTTTWSTDNISQLLGEAFAPNTTHLKTLDVKQPPKATIDVIITFDAHGVSSHPNHISLYHGARAFVSGLTTDRPGWSNPVDMYTLTSVNILRKYTGILDIFATLSTAAFDAWKGAGAKSIRDKDSAEHPAALLFSHGFGAGGWATAREAMTRAHVSQMVWFRWGWITVSRYMFMNDLRLEQI</sequence>
<dbReference type="Pfam" id="PF02585">
    <property type="entry name" value="PIG-L"/>
    <property type="match status" value="1"/>
</dbReference>
<dbReference type="AlphaFoldDB" id="A0AAN9TZA0"/>
<dbReference type="InterPro" id="IPR024078">
    <property type="entry name" value="LmbE-like_dom_sf"/>
</dbReference>
<keyword evidence="3" id="KW-0812">Transmembrane</keyword>
<dbReference type="Proteomes" id="UP001320245">
    <property type="component" value="Unassembled WGS sequence"/>
</dbReference>
<keyword evidence="5" id="KW-1185">Reference proteome</keyword>
<protein>
    <recommendedName>
        <fullName evidence="2">N-acetylglucosaminylphosphatidylinositol deacetylase</fullName>
        <ecNumber evidence="2">3.5.1.89</ecNumber>
    </recommendedName>
</protein>
<dbReference type="SUPFAM" id="SSF102588">
    <property type="entry name" value="LmbE-like"/>
    <property type="match status" value="1"/>
</dbReference>
<evidence type="ECO:0000256" key="3">
    <source>
        <dbReference type="SAM" id="Phobius"/>
    </source>
</evidence>
<evidence type="ECO:0000256" key="2">
    <source>
        <dbReference type="ARBA" id="ARBA00012176"/>
    </source>
</evidence>
<proteinExistence type="inferred from homology"/>
<dbReference type="PANTHER" id="PTHR12993">
    <property type="entry name" value="N-ACETYLGLUCOSAMINYL-PHOSPHATIDYLINOSITOL DE-N-ACETYLASE-RELATED"/>
    <property type="match status" value="1"/>
</dbReference>
<evidence type="ECO:0000313" key="5">
    <source>
        <dbReference type="Proteomes" id="UP001320245"/>
    </source>
</evidence>
<dbReference type="PANTHER" id="PTHR12993:SF11">
    <property type="entry name" value="N-ACETYLGLUCOSAMINYL-PHOSPHATIDYLINOSITOL DE-N-ACETYLASE"/>
    <property type="match status" value="1"/>
</dbReference>
<organism evidence="4 5">
    <name type="scientific">Cytospora paraplurivora</name>
    <dbReference type="NCBI Taxonomy" id="2898453"/>
    <lineage>
        <taxon>Eukaryota</taxon>
        <taxon>Fungi</taxon>
        <taxon>Dikarya</taxon>
        <taxon>Ascomycota</taxon>
        <taxon>Pezizomycotina</taxon>
        <taxon>Sordariomycetes</taxon>
        <taxon>Sordariomycetidae</taxon>
        <taxon>Diaporthales</taxon>
        <taxon>Cytosporaceae</taxon>
        <taxon>Cytospora</taxon>
    </lineage>
</organism>
<dbReference type="GO" id="GO:0005783">
    <property type="term" value="C:endoplasmic reticulum"/>
    <property type="evidence" value="ECO:0007669"/>
    <property type="project" value="TreeGrafter"/>
</dbReference>
<reference evidence="4 5" key="1">
    <citation type="journal article" date="2023" name="PLoS ONE">
        <title>Cytospora paraplurivora sp. nov. isolated from orchards with fruit tree decline syndrome in Ontario, Canada.</title>
        <authorList>
            <person name="Ilyukhin E."/>
            <person name="Nguyen H.D.T."/>
            <person name="Castle A.J."/>
            <person name="Ellouze W."/>
        </authorList>
    </citation>
    <scope>NUCLEOTIDE SEQUENCE [LARGE SCALE GENOMIC DNA]</scope>
    <source>
        <strain evidence="4 5">FDS-564</strain>
    </source>
</reference>